<gene>
    <name evidence="2" type="ORF">MNEG_4693</name>
</gene>
<feature type="compositionally biased region" description="Gly residues" evidence="1">
    <location>
        <begin position="44"/>
        <end position="57"/>
    </location>
</feature>
<organism evidence="2 3">
    <name type="scientific">Monoraphidium neglectum</name>
    <dbReference type="NCBI Taxonomy" id="145388"/>
    <lineage>
        <taxon>Eukaryota</taxon>
        <taxon>Viridiplantae</taxon>
        <taxon>Chlorophyta</taxon>
        <taxon>core chlorophytes</taxon>
        <taxon>Chlorophyceae</taxon>
        <taxon>CS clade</taxon>
        <taxon>Sphaeropleales</taxon>
        <taxon>Selenastraceae</taxon>
        <taxon>Monoraphidium</taxon>
    </lineage>
</organism>
<evidence type="ECO:0000256" key="1">
    <source>
        <dbReference type="SAM" id="MobiDB-lite"/>
    </source>
</evidence>
<sequence>MAVKAAYDTLSDPDRRRDYDAQNSIRRFGFFRDVDEPGPSSAGAGPGGMGGGGGAGRGVNPWDAHRRMWEEDEAEQRRQQRRANGGSGGRRDDEDGEGDEGAPPDPAEFLERLSRAMRGGGPGGLSAFQSGRLDPFGTSSSDAWFRRVEQQTSSPFGGRPGGGFGRGLGGDRLRGNPEWEPFRPGDGEDGSADGWRRPGQRPEWERRPGWGRPDDDDEEGGGGGGGSRPLKGDDFRRGGGGGGGFRGW</sequence>
<feature type="region of interest" description="Disordered" evidence="1">
    <location>
        <begin position="1"/>
        <end position="248"/>
    </location>
</feature>
<feature type="compositionally biased region" description="Basic and acidic residues" evidence="1">
    <location>
        <begin position="169"/>
        <end position="186"/>
    </location>
</feature>
<feature type="compositionally biased region" description="Gly residues" evidence="1">
    <location>
        <begin position="158"/>
        <end position="168"/>
    </location>
</feature>
<dbReference type="STRING" id="145388.A0A0D2L8U7"/>
<reference evidence="2 3" key="1">
    <citation type="journal article" date="2013" name="BMC Genomics">
        <title>Reconstruction of the lipid metabolism for the microalga Monoraphidium neglectum from its genome sequence reveals characteristics suitable for biofuel production.</title>
        <authorList>
            <person name="Bogen C."/>
            <person name="Al-Dilaimi A."/>
            <person name="Albersmeier A."/>
            <person name="Wichmann J."/>
            <person name="Grundmann M."/>
            <person name="Rupp O."/>
            <person name="Lauersen K.J."/>
            <person name="Blifernez-Klassen O."/>
            <person name="Kalinowski J."/>
            <person name="Goesmann A."/>
            <person name="Mussgnug J.H."/>
            <person name="Kruse O."/>
        </authorList>
    </citation>
    <scope>NUCLEOTIDE SEQUENCE [LARGE SCALE GENOMIC DNA]</scope>
    <source>
        <strain evidence="2 3">SAG 48.87</strain>
    </source>
</reference>
<dbReference type="Proteomes" id="UP000054498">
    <property type="component" value="Unassembled WGS sequence"/>
</dbReference>
<dbReference type="AlphaFoldDB" id="A0A0D2L8U7"/>
<dbReference type="OrthoDB" id="445556at2759"/>
<dbReference type="GeneID" id="25737570"/>
<evidence type="ECO:0008006" key="4">
    <source>
        <dbReference type="Google" id="ProtNLM"/>
    </source>
</evidence>
<dbReference type="RefSeq" id="XP_013902283.1">
    <property type="nucleotide sequence ID" value="XM_014046829.1"/>
</dbReference>
<feature type="compositionally biased region" description="Gly residues" evidence="1">
    <location>
        <begin position="238"/>
        <end position="248"/>
    </location>
</feature>
<accession>A0A0D2L8U7</accession>
<name>A0A0D2L8U7_9CHLO</name>
<evidence type="ECO:0000313" key="3">
    <source>
        <dbReference type="Proteomes" id="UP000054498"/>
    </source>
</evidence>
<feature type="compositionally biased region" description="Basic and acidic residues" evidence="1">
    <location>
        <begin position="194"/>
        <end position="208"/>
    </location>
</feature>
<proteinExistence type="predicted"/>
<dbReference type="EMBL" id="KK100883">
    <property type="protein sequence ID" value="KIZ03264.1"/>
    <property type="molecule type" value="Genomic_DNA"/>
</dbReference>
<evidence type="ECO:0000313" key="2">
    <source>
        <dbReference type="EMBL" id="KIZ03264.1"/>
    </source>
</evidence>
<keyword evidence="3" id="KW-1185">Reference proteome</keyword>
<protein>
    <recommendedName>
        <fullName evidence="4">J domain-containing protein</fullName>
    </recommendedName>
</protein>
<dbReference type="KEGG" id="mng:MNEG_4693"/>